<dbReference type="CDD" id="cd03784">
    <property type="entry name" value="GT1_Gtf-like"/>
    <property type="match status" value="1"/>
</dbReference>
<dbReference type="HOGENOM" id="CLU_031484_0_0_1"/>
<dbReference type="Gene3D" id="3.40.50.2000">
    <property type="entry name" value="Glycogen Phosphorylase B"/>
    <property type="match status" value="1"/>
</dbReference>
<dbReference type="SUPFAM" id="SSF53756">
    <property type="entry name" value="UDP-Glycosyltransferase/glycogen phosphorylase"/>
    <property type="match status" value="1"/>
</dbReference>
<dbReference type="STRING" id="1531966.A0A0A1SRJ6"/>
<dbReference type="GO" id="GO:0008194">
    <property type="term" value="F:UDP-glycosyltransferase activity"/>
    <property type="evidence" value="ECO:0007669"/>
    <property type="project" value="InterPro"/>
</dbReference>
<evidence type="ECO:0000313" key="4">
    <source>
        <dbReference type="Proteomes" id="UP000039046"/>
    </source>
</evidence>
<evidence type="ECO:0000313" key="3">
    <source>
        <dbReference type="EMBL" id="CEJ80661.1"/>
    </source>
</evidence>
<dbReference type="Proteomes" id="UP000039046">
    <property type="component" value="Unassembled WGS sequence"/>
</dbReference>
<dbReference type="InterPro" id="IPR050426">
    <property type="entry name" value="Glycosyltransferase_28"/>
</dbReference>
<protein>
    <recommendedName>
        <fullName evidence="2">Erythromycin biosynthesis protein CIII-like C-terminal domain-containing protein</fullName>
    </recommendedName>
</protein>
<organism evidence="3 4">
    <name type="scientific">[Torrubiella] hemipterigena</name>
    <dbReference type="NCBI Taxonomy" id="1531966"/>
    <lineage>
        <taxon>Eukaryota</taxon>
        <taxon>Fungi</taxon>
        <taxon>Dikarya</taxon>
        <taxon>Ascomycota</taxon>
        <taxon>Pezizomycotina</taxon>
        <taxon>Sordariomycetes</taxon>
        <taxon>Hypocreomycetidae</taxon>
        <taxon>Hypocreales</taxon>
        <taxon>Clavicipitaceae</taxon>
        <taxon>Clavicipitaceae incertae sedis</taxon>
        <taxon>'Torrubiella' clade</taxon>
    </lineage>
</organism>
<evidence type="ECO:0000259" key="2">
    <source>
        <dbReference type="Pfam" id="PF06722"/>
    </source>
</evidence>
<dbReference type="PANTHER" id="PTHR48050">
    <property type="entry name" value="STEROL 3-BETA-GLUCOSYLTRANSFERASE"/>
    <property type="match status" value="1"/>
</dbReference>
<dbReference type="PANTHER" id="PTHR48050:SF13">
    <property type="entry name" value="STEROL 3-BETA-GLUCOSYLTRANSFERASE UGT80A2"/>
    <property type="match status" value="1"/>
</dbReference>
<proteinExistence type="predicted"/>
<dbReference type="EMBL" id="CDHN01000001">
    <property type="protein sequence ID" value="CEJ80661.1"/>
    <property type="molecule type" value="Genomic_DNA"/>
</dbReference>
<keyword evidence="1" id="KW-0808">Transferase</keyword>
<feature type="domain" description="Erythromycin biosynthesis protein CIII-like C-terminal" evidence="2">
    <location>
        <begin position="387"/>
        <end position="480"/>
    </location>
</feature>
<accession>A0A0A1SRJ6</accession>
<dbReference type="InterPro" id="IPR002213">
    <property type="entry name" value="UDP_glucos_trans"/>
</dbReference>
<reference evidence="3 4" key="1">
    <citation type="journal article" date="2015" name="Genome Announc.">
        <title>Draft Genome Sequence and Gene Annotation of the Entomopathogenic Fungus Verticillium hemipterigenum.</title>
        <authorList>
            <person name="Horn F."/>
            <person name="Habel A."/>
            <person name="Scharf D.H."/>
            <person name="Dworschak J."/>
            <person name="Brakhage A.A."/>
            <person name="Guthke R."/>
            <person name="Hertweck C."/>
            <person name="Linde J."/>
        </authorList>
    </citation>
    <scope>NUCLEOTIDE SEQUENCE [LARGE SCALE GENOMIC DNA]</scope>
</reference>
<dbReference type="AlphaFoldDB" id="A0A0A1SRJ6"/>
<gene>
    <name evidence="3" type="ORF">VHEMI00832</name>
</gene>
<dbReference type="InterPro" id="IPR010610">
    <property type="entry name" value="EryCIII-like_C"/>
</dbReference>
<dbReference type="GO" id="GO:0016758">
    <property type="term" value="F:hexosyltransferase activity"/>
    <property type="evidence" value="ECO:0007669"/>
    <property type="project" value="UniProtKB-ARBA"/>
</dbReference>
<sequence length="523" mass="58520">MVDEESSVEQPSRRILMLTNVERGEANVFLATCSALIAQDPLVQIHFACFSGLESTVKAVWNDSKEAVPEARFPIVYHVIDGPNSEESIREVYDMEGIEMQGSMLASTSKKLSFSVTKQLNRELLGVFMPYTTPRLIQIFDSIVQIINSVNAGVVLIDSLFSAALTACCYLDVPFICLSPNAIKDFAAPLQPRQANLWKFPAMCSGYRYPVPWYQIPLNIFWNILFVHRWLNYTRGFDTARDFKKQTGAEMKTPLDYVRNQPKNLKMLVSTWPEIDFPLVKPDYIVPCGPIIRKAAPVQSVDSELADWLALRPTLYVNLGSLFQFTQEWAVEMAKALVRVLENGITDAKGRPLQILWKIKKLGEFEMTGKDCPIGRLVHDFQADDRLRIVKWLKPEPSAVLRSGNVIGAVHHGGANSFNEVLVAGVPQVILPVWTDCYDYAERAELHGIGIHGSRHNKPRWDVTELSVAILEVLQGPKSASMKQKATALAEMCRKKGDGADNVAREVIAHCEALAKNSDKTNS</sequence>
<dbReference type="Pfam" id="PF06722">
    <property type="entry name" value="EryCIII-like_C"/>
    <property type="match status" value="1"/>
</dbReference>
<name>A0A0A1SRJ6_9HYPO</name>
<dbReference type="OrthoDB" id="5835829at2759"/>
<keyword evidence="4" id="KW-1185">Reference proteome</keyword>
<evidence type="ECO:0000256" key="1">
    <source>
        <dbReference type="ARBA" id="ARBA00022679"/>
    </source>
</evidence>